<evidence type="ECO:0000256" key="2">
    <source>
        <dbReference type="ARBA" id="ARBA00004606"/>
    </source>
</evidence>
<keyword evidence="5" id="KW-0735">Signal-anchor</keyword>
<keyword evidence="8" id="KW-0472">Membrane</keyword>
<dbReference type="Proteomes" id="UP000008631">
    <property type="component" value="Chromosome"/>
</dbReference>
<evidence type="ECO:0000256" key="8">
    <source>
        <dbReference type="ARBA" id="ARBA00023136"/>
    </source>
</evidence>
<proteinExistence type="predicted"/>
<sequence>MSTTALHEKAIDWSSCASATPDLSVEEMIRLIEHAPPGPWPSGWASWANVNEAHRVMARRFADRLTPGRHAYPEERGIVIAGGGLKYFPSVWVCINLVRHFGCKLPIQLWYLGDGECDPYMRRLLKPLGVECVDARKLEKDLPCRILCGWELKPYSTLHSPFAQVLFLDADNGPVRDMSYLFDTPQYREHGAIFWPDYACWTLKPEVWTIFGMDWMVPRAQQEVAFESGQYLIDKTRCWRELRMALWYAEHSDFVFRVVYGDKECFHLAWRFLGTEYAMPPKAPGWNQHTIVQYDFRDQIVFQHRCQDKWRLAGNRRNSSLANEELCFNLVADLRKRWDGVLWHNLDPTAEEQGVIEALTGRRFLYRRVGYDERPMRLEPQGKVGEGAAECERRWDVNIDGGRAILTLSRLDRPTCHLQRNGDGIWEGRWLEHERMSIEFIPLEG</sequence>
<keyword evidence="3" id="KW-0808">Transferase</keyword>
<dbReference type="KEGG" id="ipa:Isop_2421"/>
<dbReference type="Gene3D" id="3.90.550.10">
    <property type="entry name" value="Spore Coat Polysaccharide Biosynthesis Protein SpsA, Chain A"/>
    <property type="match status" value="1"/>
</dbReference>
<keyword evidence="6" id="KW-1133">Transmembrane helix</keyword>
<dbReference type="PANTHER" id="PTHR31646">
    <property type="entry name" value="ALPHA-1,2-MANNOSYLTRANSFERASE MNN2"/>
    <property type="match status" value="1"/>
</dbReference>
<keyword evidence="7" id="KW-0333">Golgi apparatus</keyword>
<evidence type="ECO:0000256" key="9">
    <source>
        <dbReference type="ARBA" id="ARBA00037847"/>
    </source>
</evidence>
<evidence type="ECO:0008006" key="12">
    <source>
        <dbReference type="Google" id="ProtNLM"/>
    </source>
</evidence>
<evidence type="ECO:0000256" key="4">
    <source>
        <dbReference type="ARBA" id="ARBA00022692"/>
    </source>
</evidence>
<evidence type="ECO:0000256" key="7">
    <source>
        <dbReference type="ARBA" id="ARBA00023034"/>
    </source>
</evidence>
<dbReference type="InterPro" id="IPR022751">
    <property type="entry name" value="Alpha_mannosyltransferase"/>
</dbReference>
<dbReference type="GO" id="GO:0000026">
    <property type="term" value="F:alpha-1,2-mannosyltransferase activity"/>
    <property type="evidence" value="ECO:0007669"/>
    <property type="project" value="TreeGrafter"/>
</dbReference>
<evidence type="ECO:0000256" key="3">
    <source>
        <dbReference type="ARBA" id="ARBA00022679"/>
    </source>
</evidence>
<dbReference type="GO" id="GO:0016020">
    <property type="term" value="C:membrane"/>
    <property type="evidence" value="ECO:0007669"/>
    <property type="project" value="UniProtKB-SubCell"/>
</dbReference>
<dbReference type="SUPFAM" id="SSF53448">
    <property type="entry name" value="Nucleotide-diphospho-sugar transferases"/>
    <property type="match status" value="1"/>
</dbReference>
<dbReference type="InterPro" id="IPR029044">
    <property type="entry name" value="Nucleotide-diphossugar_trans"/>
</dbReference>
<organism evidence="10 11">
    <name type="scientific">Isosphaera pallida (strain ATCC 43644 / DSM 9630 / IS1B)</name>
    <dbReference type="NCBI Taxonomy" id="575540"/>
    <lineage>
        <taxon>Bacteria</taxon>
        <taxon>Pseudomonadati</taxon>
        <taxon>Planctomycetota</taxon>
        <taxon>Planctomycetia</taxon>
        <taxon>Isosphaerales</taxon>
        <taxon>Isosphaeraceae</taxon>
        <taxon>Isosphaera</taxon>
    </lineage>
</organism>
<dbReference type="RefSeq" id="WP_013565283.1">
    <property type="nucleotide sequence ID" value="NC_014962.1"/>
</dbReference>
<keyword evidence="4" id="KW-0812">Transmembrane</keyword>
<gene>
    <name evidence="10" type="ordered locus">Isop_2421</name>
</gene>
<keyword evidence="11" id="KW-1185">Reference proteome</keyword>
<dbReference type="GO" id="GO:0012505">
    <property type="term" value="C:endomembrane system"/>
    <property type="evidence" value="ECO:0007669"/>
    <property type="project" value="UniProtKB-SubCell"/>
</dbReference>
<accession>E8QWU5</accession>
<dbReference type="PANTHER" id="PTHR31646:SF1">
    <property type="entry name" value="ALPHA-1,2-MANNOSYLTRANSFERASE MNN2"/>
    <property type="match status" value="1"/>
</dbReference>
<dbReference type="EMBL" id="CP002353">
    <property type="protein sequence ID" value="ADV62995.1"/>
    <property type="molecule type" value="Genomic_DNA"/>
</dbReference>
<reference key="1">
    <citation type="submission" date="2010-11" db="EMBL/GenBank/DDBJ databases">
        <title>The complete sequence of chromosome of Isophaera pallida ATCC 43644.</title>
        <authorList>
            <consortium name="US DOE Joint Genome Institute (JGI-PGF)"/>
            <person name="Lucas S."/>
            <person name="Copeland A."/>
            <person name="Lapidus A."/>
            <person name="Bruce D."/>
            <person name="Goodwin L."/>
            <person name="Pitluck S."/>
            <person name="Kyrpides N."/>
            <person name="Mavromatis K."/>
            <person name="Pagani I."/>
            <person name="Ivanova N."/>
            <person name="Saunders E."/>
            <person name="Brettin T."/>
            <person name="Detter J.C."/>
            <person name="Han C."/>
            <person name="Tapia R."/>
            <person name="Land M."/>
            <person name="Hauser L."/>
            <person name="Markowitz V."/>
            <person name="Cheng J.-F."/>
            <person name="Hugenholtz P."/>
            <person name="Woyke T."/>
            <person name="Wu D."/>
            <person name="Eisen J.A."/>
        </authorList>
    </citation>
    <scope>NUCLEOTIDE SEQUENCE</scope>
    <source>
        <strain>ATCC 43644</strain>
    </source>
</reference>
<name>E8QWU5_ISOPI</name>
<dbReference type="HOGENOM" id="CLU_615071_0_0_0"/>
<dbReference type="InParanoid" id="E8QWU5"/>
<evidence type="ECO:0000313" key="10">
    <source>
        <dbReference type="EMBL" id="ADV62995.1"/>
    </source>
</evidence>
<comment type="subcellular location">
    <subcellularLocation>
        <location evidence="9">Endomembrane system</location>
        <topology evidence="9">Single-pass membrane protein</topology>
    </subcellularLocation>
    <subcellularLocation>
        <location evidence="1">Golgi apparatus membrane</location>
    </subcellularLocation>
    <subcellularLocation>
        <location evidence="2">Membrane</location>
        <topology evidence="2">Single-pass type II membrane protein</topology>
    </subcellularLocation>
</comment>
<dbReference type="Pfam" id="PF11051">
    <property type="entry name" value="Mannosyl_trans3"/>
    <property type="match status" value="2"/>
</dbReference>
<dbReference type="STRING" id="575540.Isop_2421"/>
<protein>
    <recommendedName>
        <fullName evidence="12">Mannosyltransferase</fullName>
    </recommendedName>
</protein>
<evidence type="ECO:0000256" key="5">
    <source>
        <dbReference type="ARBA" id="ARBA00022968"/>
    </source>
</evidence>
<evidence type="ECO:0000256" key="1">
    <source>
        <dbReference type="ARBA" id="ARBA00004394"/>
    </source>
</evidence>
<reference evidence="10 11" key="2">
    <citation type="journal article" date="2011" name="Stand. Genomic Sci.">
        <title>Complete genome sequence of Isosphaera pallida type strain (IS1B).</title>
        <authorList>
            <consortium name="US DOE Joint Genome Institute (JGI-PGF)"/>
            <person name="Goker M."/>
            <person name="Cleland D."/>
            <person name="Saunders E."/>
            <person name="Lapidus A."/>
            <person name="Nolan M."/>
            <person name="Lucas S."/>
            <person name="Hammon N."/>
            <person name="Deshpande S."/>
            <person name="Cheng J.F."/>
            <person name="Tapia R."/>
            <person name="Han C."/>
            <person name="Goodwin L."/>
            <person name="Pitluck S."/>
            <person name="Liolios K."/>
            <person name="Pagani I."/>
            <person name="Ivanova N."/>
            <person name="Mavromatis K."/>
            <person name="Pati A."/>
            <person name="Chen A."/>
            <person name="Palaniappan K."/>
            <person name="Land M."/>
            <person name="Hauser L."/>
            <person name="Chang Y.J."/>
            <person name="Jeffries C.D."/>
            <person name="Detter J.C."/>
            <person name="Beck B."/>
            <person name="Woyke T."/>
            <person name="Bristow J."/>
            <person name="Eisen J.A."/>
            <person name="Markowitz V."/>
            <person name="Hugenholtz P."/>
            <person name="Kyrpides N.C."/>
            <person name="Klenk H.P."/>
        </authorList>
    </citation>
    <scope>NUCLEOTIDE SEQUENCE [LARGE SCALE GENOMIC DNA]</scope>
    <source>
        <strain evidence="11">ATCC 43644 / DSM 9630 / IS1B</strain>
    </source>
</reference>
<evidence type="ECO:0000256" key="6">
    <source>
        <dbReference type="ARBA" id="ARBA00022989"/>
    </source>
</evidence>
<dbReference type="OrthoDB" id="650311at2"/>
<dbReference type="GO" id="GO:0046354">
    <property type="term" value="P:mannan biosynthetic process"/>
    <property type="evidence" value="ECO:0007669"/>
    <property type="project" value="TreeGrafter"/>
</dbReference>
<evidence type="ECO:0000313" key="11">
    <source>
        <dbReference type="Proteomes" id="UP000008631"/>
    </source>
</evidence>
<dbReference type="AlphaFoldDB" id="E8QWU5"/>